<proteinExistence type="predicted"/>
<feature type="chain" id="PRO_5046495775" evidence="1">
    <location>
        <begin position="21"/>
        <end position="167"/>
    </location>
</feature>
<keyword evidence="4" id="KW-1185">Reference proteome</keyword>
<dbReference type="InterPro" id="IPR000572">
    <property type="entry name" value="OxRdtase_Mopterin-bd_dom"/>
</dbReference>
<dbReference type="Gene3D" id="3.90.420.10">
    <property type="entry name" value="Oxidoreductase, molybdopterin-binding domain"/>
    <property type="match status" value="1"/>
</dbReference>
<protein>
    <submittedName>
        <fullName evidence="3">Oxidoreductase</fullName>
    </submittedName>
</protein>
<evidence type="ECO:0000313" key="4">
    <source>
        <dbReference type="Proteomes" id="UP001156691"/>
    </source>
</evidence>
<organism evidence="3 4">
    <name type="scientific">Devosia nitrariae</name>
    <dbReference type="NCBI Taxonomy" id="2071872"/>
    <lineage>
        <taxon>Bacteria</taxon>
        <taxon>Pseudomonadati</taxon>
        <taxon>Pseudomonadota</taxon>
        <taxon>Alphaproteobacteria</taxon>
        <taxon>Hyphomicrobiales</taxon>
        <taxon>Devosiaceae</taxon>
        <taxon>Devosia</taxon>
    </lineage>
</organism>
<evidence type="ECO:0000313" key="3">
    <source>
        <dbReference type="EMBL" id="GLQ53883.1"/>
    </source>
</evidence>
<keyword evidence="1" id="KW-0732">Signal</keyword>
<dbReference type="EMBL" id="BSNS01000007">
    <property type="protein sequence ID" value="GLQ53883.1"/>
    <property type="molecule type" value="Genomic_DNA"/>
</dbReference>
<sequence>MVLSCLVLAVLLQLPAAAQAQEPLPAPQGPVILLVSGNIGVTNTQEGAAFDRQMLYDLGLTEVKTTTPWTDGVPVFTGVLARTLFERVAAQGVTVMASALNDYTVEVPMEDFQNYDVLLATEMNGEEMPVSTKGPIWIVYPRDDQPALQDRRLHDRWVWQLKALRVQ</sequence>
<evidence type="ECO:0000259" key="2">
    <source>
        <dbReference type="Pfam" id="PF00174"/>
    </source>
</evidence>
<accession>A0ABQ5W207</accession>
<dbReference type="Proteomes" id="UP001156691">
    <property type="component" value="Unassembled WGS sequence"/>
</dbReference>
<name>A0ABQ5W207_9HYPH</name>
<dbReference type="Pfam" id="PF00174">
    <property type="entry name" value="Oxidored_molyb"/>
    <property type="match status" value="1"/>
</dbReference>
<evidence type="ECO:0000256" key="1">
    <source>
        <dbReference type="SAM" id="SignalP"/>
    </source>
</evidence>
<feature type="domain" description="Oxidoreductase molybdopterin-binding" evidence="2">
    <location>
        <begin position="72"/>
        <end position="141"/>
    </location>
</feature>
<dbReference type="SUPFAM" id="SSF56524">
    <property type="entry name" value="Oxidoreductase molybdopterin-binding domain"/>
    <property type="match status" value="1"/>
</dbReference>
<dbReference type="InterPro" id="IPR036374">
    <property type="entry name" value="OxRdtase_Mopterin-bd_sf"/>
</dbReference>
<gene>
    <name evidence="3" type="ORF">GCM10010862_11420</name>
</gene>
<comment type="caution">
    <text evidence="3">The sequence shown here is derived from an EMBL/GenBank/DDBJ whole genome shotgun (WGS) entry which is preliminary data.</text>
</comment>
<feature type="signal peptide" evidence="1">
    <location>
        <begin position="1"/>
        <end position="20"/>
    </location>
</feature>
<reference evidence="4" key="1">
    <citation type="journal article" date="2019" name="Int. J. Syst. Evol. Microbiol.">
        <title>The Global Catalogue of Microorganisms (GCM) 10K type strain sequencing project: providing services to taxonomists for standard genome sequencing and annotation.</title>
        <authorList>
            <consortium name="The Broad Institute Genomics Platform"/>
            <consortium name="The Broad Institute Genome Sequencing Center for Infectious Disease"/>
            <person name="Wu L."/>
            <person name="Ma J."/>
        </authorList>
    </citation>
    <scope>NUCLEOTIDE SEQUENCE [LARGE SCALE GENOMIC DNA]</scope>
    <source>
        <strain evidence="4">NBRC 112416</strain>
    </source>
</reference>